<sequence>MQFSPGPPLVSVILPSFNHAAFVGEAVQSVLDQTFRDLELIVVDDASSDETADVVASIHDPRLTLIRLSENRAVHARNLALSRARGQYVAFQNSDDIWVPAKLAAQLEAMESASRYIACFTAVEIIDKNGLPARDTWANGIFTTVNRPAANWLQHFFDVGNCLPLPSAIAHRSDVIRLGAFRPSFVQLGDVDLWIRLAALGEFFILPEPLTKIRIMEGVNLSTPSLRGHRQAQIEFAAVLERYTESPIIEQLNHIFPDLAKTPASGAKKVSLALRAWGRNDANGAYSLFADRTVARVMEDAHERADAIAAHGTEFIHTFFARRCESEFIRHSTRKRHSTGILARCRSILGW</sequence>
<comment type="caution">
    <text evidence="2">The sequence shown here is derived from an EMBL/GenBank/DDBJ whole genome shotgun (WGS) entry which is preliminary data.</text>
</comment>
<accession>A0ABY0TCT9</accession>
<dbReference type="Pfam" id="PF00535">
    <property type="entry name" value="Glycos_transf_2"/>
    <property type="match status" value="1"/>
</dbReference>
<dbReference type="InterPro" id="IPR050834">
    <property type="entry name" value="Glycosyltransf_2"/>
</dbReference>
<dbReference type="InterPro" id="IPR001173">
    <property type="entry name" value="Glyco_trans_2-like"/>
</dbReference>
<dbReference type="InterPro" id="IPR029044">
    <property type="entry name" value="Nucleotide-diphossugar_trans"/>
</dbReference>
<reference evidence="2 3" key="1">
    <citation type="submission" date="2016-10" db="EMBL/GenBank/DDBJ databases">
        <authorList>
            <person name="Varghese N."/>
            <person name="Submissions S."/>
        </authorList>
    </citation>
    <scope>NUCLEOTIDE SEQUENCE [LARGE SCALE GENOMIC DNA]</scope>
    <source>
        <strain evidence="2 3">Nl1</strain>
    </source>
</reference>
<dbReference type="PANTHER" id="PTHR43685:SF11">
    <property type="entry name" value="GLYCOSYLTRANSFERASE TAGX-RELATED"/>
    <property type="match status" value="1"/>
</dbReference>
<gene>
    <name evidence="2" type="ORF">SAMN05216402_1641</name>
</gene>
<proteinExistence type="predicted"/>
<protein>
    <submittedName>
        <fullName evidence="2">Glycosyl transferase family 2</fullName>
    </submittedName>
</protein>
<dbReference type="PANTHER" id="PTHR43685">
    <property type="entry name" value="GLYCOSYLTRANSFERASE"/>
    <property type="match status" value="1"/>
</dbReference>
<dbReference type="Proteomes" id="UP000183471">
    <property type="component" value="Unassembled WGS sequence"/>
</dbReference>
<evidence type="ECO:0000259" key="1">
    <source>
        <dbReference type="Pfam" id="PF00535"/>
    </source>
</evidence>
<feature type="domain" description="Glycosyltransferase 2-like" evidence="1">
    <location>
        <begin position="11"/>
        <end position="156"/>
    </location>
</feature>
<dbReference type="SUPFAM" id="SSF53448">
    <property type="entry name" value="Nucleotide-diphospho-sugar transferases"/>
    <property type="match status" value="1"/>
</dbReference>
<keyword evidence="2" id="KW-0808">Transferase</keyword>
<dbReference type="RefSeq" id="WP_074631880.1">
    <property type="nucleotide sequence ID" value="NZ_FNKY01000001.1"/>
</dbReference>
<dbReference type="Gene3D" id="3.90.550.10">
    <property type="entry name" value="Spore Coat Polysaccharide Biosynthesis Protein SpsA, Chain A"/>
    <property type="match status" value="1"/>
</dbReference>
<dbReference type="GO" id="GO:0016740">
    <property type="term" value="F:transferase activity"/>
    <property type="evidence" value="ECO:0007669"/>
    <property type="project" value="UniProtKB-KW"/>
</dbReference>
<name>A0ABY0TCT9_9PROT</name>
<keyword evidence="3" id="KW-1185">Reference proteome</keyword>
<evidence type="ECO:0000313" key="3">
    <source>
        <dbReference type="Proteomes" id="UP000183471"/>
    </source>
</evidence>
<organism evidence="2 3">
    <name type="scientific">Nitrosospira multiformis</name>
    <dbReference type="NCBI Taxonomy" id="1231"/>
    <lineage>
        <taxon>Bacteria</taxon>
        <taxon>Pseudomonadati</taxon>
        <taxon>Pseudomonadota</taxon>
        <taxon>Betaproteobacteria</taxon>
        <taxon>Nitrosomonadales</taxon>
        <taxon>Nitrosomonadaceae</taxon>
        <taxon>Nitrosospira</taxon>
    </lineage>
</organism>
<dbReference type="EMBL" id="FNKY01000001">
    <property type="protein sequence ID" value="SDQ63605.1"/>
    <property type="molecule type" value="Genomic_DNA"/>
</dbReference>
<evidence type="ECO:0000313" key="2">
    <source>
        <dbReference type="EMBL" id="SDQ63605.1"/>
    </source>
</evidence>